<protein>
    <recommendedName>
        <fullName evidence="3">tRNA/rRNA methyltransferase SpoU type domain-containing protein</fullName>
    </recommendedName>
</protein>
<comment type="caution">
    <text evidence="4">The sequence shown here is derived from an EMBL/GenBank/DDBJ whole genome shotgun (WGS) entry which is preliminary data.</text>
</comment>
<dbReference type="AlphaFoldDB" id="A0A1F6CBZ0"/>
<dbReference type="SUPFAM" id="SSF75217">
    <property type="entry name" value="alpha/beta knot"/>
    <property type="match status" value="1"/>
</dbReference>
<dbReference type="Pfam" id="PF00588">
    <property type="entry name" value="SpoU_methylase"/>
    <property type="match status" value="1"/>
</dbReference>
<feature type="domain" description="tRNA/rRNA methyltransferase SpoU type" evidence="3">
    <location>
        <begin position="17"/>
        <end position="158"/>
    </location>
</feature>
<evidence type="ECO:0000256" key="2">
    <source>
        <dbReference type="ARBA" id="ARBA00022679"/>
    </source>
</evidence>
<sequence>MTRWMEVGDPTTGRNPIYVIVENVRSLFNVGAIFRAADGVKARRVFLTGFTGHPPRPEIQKVALGADRAVPWTHCSDTRSVICALRREGVRVLALERTERSVDFQTYPYSFPVAVVVGHEVAGIAPETLSACDACVHIPMCGTKRSLNVSVACGVLLYEVLRHARSRESLPRNG</sequence>
<dbReference type="GO" id="GO:0008173">
    <property type="term" value="F:RNA methyltransferase activity"/>
    <property type="evidence" value="ECO:0007669"/>
    <property type="project" value="InterPro"/>
</dbReference>
<proteinExistence type="predicted"/>
<evidence type="ECO:0000313" key="5">
    <source>
        <dbReference type="Proteomes" id="UP000178606"/>
    </source>
</evidence>
<dbReference type="GO" id="GO:0032259">
    <property type="term" value="P:methylation"/>
    <property type="evidence" value="ECO:0007669"/>
    <property type="project" value="UniProtKB-KW"/>
</dbReference>
<evidence type="ECO:0000313" key="4">
    <source>
        <dbReference type="EMBL" id="OGG46663.1"/>
    </source>
</evidence>
<dbReference type="InterPro" id="IPR001537">
    <property type="entry name" value="SpoU_MeTrfase"/>
</dbReference>
<dbReference type="GO" id="GO:0006396">
    <property type="term" value="P:RNA processing"/>
    <property type="evidence" value="ECO:0007669"/>
    <property type="project" value="InterPro"/>
</dbReference>
<evidence type="ECO:0000256" key="1">
    <source>
        <dbReference type="ARBA" id="ARBA00022603"/>
    </source>
</evidence>
<name>A0A1F6CBZ0_HANXR</name>
<dbReference type="PANTHER" id="PTHR46429:SF1">
    <property type="entry name" value="23S RRNA (GUANOSINE-2'-O-)-METHYLTRANSFERASE RLMB"/>
    <property type="match status" value="1"/>
</dbReference>
<dbReference type="Gene3D" id="3.40.1280.10">
    <property type="match status" value="1"/>
</dbReference>
<keyword evidence="1" id="KW-0489">Methyltransferase</keyword>
<dbReference type="InterPro" id="IPR029026">
    <property type="entry name" value="tRNA_m1G_MTases_N"/>
</dbReference>
<evidence type="ECO:0000259" key="3">
    <source>
        <dbReference type="Pfam" id="PF00588"/>
    </source>
</evidence>
<dbReference type="InterPro" id="IPR004441">
    <property type="entry name" value="rRNA_MeTrfase_TrmH"/>
</dbReference>
<reference evidence="4 5" key="1">
    <citation type="journal article" date="2016" name="Nat. Commun.">
        <title>Thousands of microbial genomes shed light on interconnected biogeochemical processes in an aquifer system.</title>
        <authorList>
            <person name="Anantharaman K."/>
            <person name="Brown C.T."/>
            <person name="Hug L.A."/>
            <person name="Sharon I."/>
            <person name="Castelle C.J."/>
            <person name="Probst A.J."/>
            <person name="Thomas B.C."/>
            <person name="Singh A."/>
            <person name="Wilkins M.J."/>
            <person name="Karaoz U."/>
            <person name="Brodie E.L."/>
            <person name="Williams K.H."/>
            <person name="Hubbard S.S."/>
            <person name="Banfield J.F."/>
        </authorList>
    </citation>
    <scope>NUCLEOTIDE SEQUENCE [LARGE SCALE GENOMIC DNA]</scope>
    <source>
        <strain evidence="5">RIFCSPLOWO2_12_FULL_64_10</strain>
    </source>
</reference>
<gene>
    <name evidence="4" type="ORF">A3F84_07415</name>
</gene>
<dbReference type="GO" id="GO:0003723">
    <property type="term" value="F:RNA binding"/>
    <property type="evidence" value="ECO:0007669"/>
    <property type="project" value="InterPro"/>
</dbReference>
<keyword evidence="2" id="KW-0808">Transferase</keyword>
<dbReference type="PANTHER" id="PTHR46429">
    <property type="entry name" value="23S RRNA (GUANOSINE-2'-O-)-METHYLTRANSFERASE RLMB"/>
    <property type="match status" value="1"/>
</dbReference>
<dbReference type="InterPro" id="IPR029028">
    <property type="entry name" value="Alpha/beta_knot_MTases"/>
</dbReference>
<accession>A0A1F6CBZ0</accession>
<dbReference type="EMBL" id="MFKF01000289">
    <property type="protein sequence ID" value="OGG46663.1"/>
    <property type="molecule type" value="Genomic_DNA"/>
</dbReference>
<organism evidence="4 5">
    <name type="scientific">Handelsmanbacteria sp. (strain RIFCSPLOWO2_12_FULL_64_10)</name>
    <dbReference type="NCBI Taxonomy" id="1817868"/>
    <lineage>
        <taxon>Bacteria</taxon>
        <taxon>Candidatus Handelsmaniibacteriota</taxon>
    </lineage>
</organism>
<dbReference type="Proteomes" id="UP000178606">
    <property type="component" value="Unassembled WGS sequence"/>
</dbReference>
<dbReference type="GO" id="GO:0005829">
    <property type="term" value="C:cytosol"/>
    <property type="evidence" value="ECO:0007669"/>
    <property type="project" value="TreeGrafter"/>
</dbReference>